<sequence>MIANPNCTIKNVNPIWLFLGQGEMFLNATEEVQIVDTKRGGYLSDCENDLQVAYDKIEQPKALVAAQDDLIAAKEEMLTLRGQHNHPN</sequence>
<name>A0A4Z0MBP2_9BACT</name>
<dbReference type="Proteomes" id="UP000298284">
    <property type="component" value="Unassembled WGS sequence"/>
</dbReference>
<organism evidence="1 2">
    <name type="scientific">Hymenobacter wooponensis</name>
    <dbReference type="NCBI Taxonomy" id="1525360"/>
    <lineage>
        <taxon>Bacteria</taxon>
        <taxon>Pseudomonadati</taxon>
        <taxon>Bacteroidota</taxon>
        <taxon>Cytophagia</taxon>
        <taxon>Cytophagales</taxon>
        <taxon>Hymenobacteraceae</taxon>
        <taxon>Hymenobacter</taxon>
    </lineage>
</organism>
<reference evidence="1 2" key="1">
    <citation type="submission" date="2019-04" db="EMBL/GenBank/DDBJ databases">
        <authorList>
            <person name="Feng G."/>
            <person name="Zhang J."/>
            <person name="Zhu H."/>
        </authorList>
    </citation>
    <scope>NUCLEOTIDE SEQUENCE [LARGE SCALE GENOMIC DNA]</scope>
    <source>
        <strain evidence="1 2">JCM 19491</strain>
    </source>
</reference>
<comment type="caution">
    <text evidence="1">The sequence shown here is derived from an EMBL/GenBank/DDBJ whole genome shotgun (WGS) entry which is preliminary data.</text>
</comment>
<protein>
    <submittedName>
        <fullName evidence="1">Uncharacterized protein</fullName>
    </submittedName>
</protein>
<evidence type="ECO:0000313" key="1">
    <source>
        <dbReference type="EMBL" id="TGD77172.1"/>
    </source>
</evidence>
<accession>A0A4Z0MBP2</accession>
<keyword evidence="2" id="KW-1185">Reference proteome</keyword>
<dbReference type="OrthoDB" id="980419at2"/>
<proteinExistence type="predicted"/>
<dbReference type="RefSeq" id="WP_135533058.1">
    <property type="nucleotide sequence ID" value="NZ_SRKZ01000010.1"/>
</dbReference>
<gene>
    <name evidence="1" type="ORF">EU557_24380</name>
</gene>
<dbReference type="AlphaFoldDB" id="A0A4Z0MBP2"/>
<evidence type="ECO:0000313" key="2">
    <source>
        <dbReference type="Proteomes" id="UP000298284"/>
    </source>
</evidence>
<dbReference type="EMBL" id="SRKZ01000010">
    <property type="protein sequence ID" value="TGD77172.1"/>
    <property type="molecule type" value="Genomic_DNA"/>
</dbReference>